<evidence type="ECO:0000313" key="2">
    <source>
        <dbReference type="EMBL" id="PKA58042.1"/>
    </source>
</evidence>
<evidence type="ECO:0000256" key="1">
    <source>
        <dbReference type="SAM" id="MobiDB-lite"/>
    </source>
</evidence>
<reference evidence="2 3" key="1">
    <citation type="journal article" date="2017" name="Nature">
        <title>The Apostasia genome and the evolution of orchids.</title>
        <authorList>
            <person name="Zhang G.Q."/>
            <person name="Liu K.W."/>
            <person name="Li Z."/>
            <person name="Lohaus R."/>
            <person name="Hsiao Y.Y."/>
            <person name="Niu S.C."/>
            <person name="Wang J.Y."/>
            <person name="Lin Y.C."/>
            <person name="Xu Q."/>
            <person name="Chen L.J."/>
            <person name="Yoshida K."/>
            <person name="Fujiwara S."/>
            <person name="Wang Z.W."/>
            <person name="Zhang Y.Q."/>
            <person name="Mitsuda N."/>
            <person name="Wang M."/>
            <person name="Liu G.H."/>
            <person name="Pecoraro L."/>
            <person name="Huang H.X."/>
            <person name="Xiao X.J."/>
            <person name="Lin M."/>
            <person name="Wu X.Y."/>
            <person name="Wu W.L."/>
            <person name="Chen Y.Y."/>
            <person name="Chang S.B."/>
            <person name="Sakamoto S."/>
            <person name="Ohme-Takagi M."/>
            <person name="Yagi M."/>
            <person name="Zeng S.J."/>
            <person name="Shen C.Y."/>
            <person name="Yeh C.M."/>
            <person name="Luo Y.B."/>
            <person name="Tsai W.C."/>
            <person name="Van de Peer Y."/>
            <person name="Liu Z.J."/>
        </authorList>
    </citation>
    <scope>NUCLEOTIDE SEQUENCE [LARGE SCALE GENOMIC DNA]</scope>
    <source>
        <strain evidence="3">cv. Shenzhen</strain>
        <tissue evidence="2">Stem</tissue>
    </source>
</reference>
<proteinExistence type="predicted"/>
<sequence length="316" mass="33770">MAERKWKIASGFSKKRVGASLVDAPPGKKMPEAGVPLGAEAPTARVAVALAQTLQLLQGPAGAEAAEVVTVSDSPVKPPPKARGLQEVVLVGETAAGEKLAPGKVLVKDEELERLLPRFGVPSFENQEKGPTVICRLGTLVPASEKKKKPFFLSLPPLDFERKGEKGKKSTEEEGSNLEEGTQGKKEEILVAASAGALGVEGPGDKMGEATTERGEALPTAPSAKIGEIWGTLGDRLSEIRRAEEKILRNTSEVLEVMKSLKDKEDVEARCLREVRELEGTLSQATKRSLADQKGHLGKTFQIEDRLASLTQVNAE</sequence>
<feature type="region of interest" description="Disordered" evidence="1">
    <location>
        <begin position="162"/>
        <end position="185"/>
    </location>
</feature>
<keyword evidence="3" id="KW-1185">Reference proteome</keyword>
<feature type="compositionally biased region" description="Basic and acidic residues" evidence="1">
    <location>
        <begin position="162"/>
        <end position="172"/>
    </location>
</feature>
<dbReference type="Proteomes" id="UP000236161">
    <property type="component" value="Unassembled WGS sequence"/>
</dbReference>
<dbReference type="EMBL" id="KZ451958">
    <property type="protein sequence ID" value="PKA58042.1"/>
    <property type="molecule type" value="Genomic_DNA"/>
</dbReference>
<accession>A0A2I0AR73</accession>
<dbReference type="AlphaFoldDB" id="A0A2I0AR73"/>
<protein>
    <submittedName>
        <fullName evidence="2">Uncharacterized protein</fullName>
    </submittedName>
</protein>
<gene>
    <name evidence="2" type="ORF">AXF42_Ash020804</name>
</gene>
<name>A0A2I0AR73_9ASPA</name>
<organism evidence="2 3">
    <name type="scientific">Apostasia shenzhenica</name>
    <dbReference type="NCBI Taxonomy" id="1088818"/>
    <lineage>
        <taxon>Eukaryota</taxon>
        <taxon>Viridiplantae</taxon>
        <taxon>Streptophyta</taxon>
        <taxon>Embryophyta</taxon>
        <taxon>Tracheophyta</taxon>
        <taxon>Spermatophyta</taxon>
        <taxon>Magnoliopsida</taxon>
        <taxon>Liliopsida</taxon>
        <taxon>Asparagales</taxon>
        <taxon>Orchidaceae</taxon>
        <taxon>Apostasioideae</taxon>
        <taxon>Apostasia</taxon>
    </lineage>
</organism>
<evidence type="ECO:0000313" key="3">
    <source>
        <dbReference type="Proteomes" id="UP000236161"/>
    </source>
</evidence>